<sequence>MPAVAIIYFSGQGHTHQLAEAVAEGATGVAGTTAELVRIVGEDIVNGRWKNADAMSKLNAADAIVFGTPTYMGGYAAQFKAFIDTSSEVWMKQGWKDKLAAGFTHSQNLSGDKQSTLIGLWVNAMQHGMVWVSPAAPVEGYEADKVNRLAGYAGVMAQTPWGTERVSDGDRRTAALLGARIAEAAARWAKGT</sequence>
<dbReference type="PANTHER" id="PTHR30546">
    <property type="entry name" value="FLAVODOXIN-RELATED PROTEIN WRBA-RELATED"/>
    <property type="match status" value="1"/>
</dbReference>
<dbReference type="PANTHER" id="PTHR30546:SF23">
    <property type="entry name" value="FLAVOPROTEIN-LIKE PROTEIN YCP4-RELATED"/>
    <property type="match status" value="1"/>
</dbReference>
<dbReference type="Gene3D" id="3.40.50.360">
    <property type="match status" value="1"/>
</dbReference>
<organism evidence="3 4">
    <name type="scientific">Gemmata algarum</name>
    <dbReference type="NCBI Taxonomy" id="2975278"/>
    <lineage>
        <taxon>Bacteria</taxon>
        <taxon>Pseudomonadati</taxon>
        <taxon>Planctomycetota</taxon>
        <taxon>Planctomycetia</taxon>
        <taxon>Gemmatales</taxon>
        <taxon>Gemmataceae</taxon>
        <taxon>Gemmata</taxon>
    </lineage>
</organism>
<keyword evidence="4" id="KW-1185">Reference proteome</keyword>
<comment type="caution">
    <text evidence="3">The sequence shown here is derived from an EMBL/GenBank/DDBJ whole genome shotgun (WGS) entry which is preliminary data.</text>
</comment>
<accession>A0ABU5EUN5</accession>
<name>A0ABU5EUN5_9BACT</name>
<dbReference type="Pfam" id="PF03358">
    <property type="entry name" value="FMN_red"/>
    <property type="match status" value="1"/>
</dbReference>
<proteinExistence type="predicted"/>
<protein>
    <submittedName>
        <fullName evidence="3">Flavodoxin family protein</fullName>
    </submittedName>
</protein>
<dbReference type="InterPro" id="IPR029039">
    <property type="entry name" value="Flavoprotein-like_sf"/>
</dbReference>
<dbReference type="RefSeq" id="WP_320685711.1">
    <property type="nucleotide sequence ID" value="NZ_JAXBLV010000056.1"/>
</dbReference>
<evidence type="ECO:0000313" key="4">
    <source>
        <dbReference type="Proteomes" id="UP001272242"/>
    </source>
</evidence>
<dbReference type="InterPro" id="IPR008254">
    <property type="entry name" value="Flavodoxin/NO_synth"/>
</dbReference>
<dbReference type="PROSITE" id="PS50902">
    <property type="entry name" value="FLAVODOXIN_LIKE"/>
    <property type="match status" value="1"/>
</dbReference>
<reference evidence="4" key="1">
    <citation type="journal article" date="2023" name="Mar. Drugs">
        <title>Gemmata algarum, a Novel Planctomycete Isolated from an Algal Mat, Displays Antimicrobial Activity.</title>
        <authorList>
            <person name="Kumar G."/>
            <person name="Kallscheuer N."/>
            <person name="Kashif M."/>
            <person name="Ahamad S."/>
            <person name="Jagadeeshwari U."/>
            <person name="Pannikurungottu S."/>
            <person name="Haufschild T."/>
            <person name="Kabuu M."/>
            <person name="Sasikala C."/>
            <person name="Jogler C."/>
            <person name="Ramana C."/>
        </authorList>
    </citation>
    <scope>NUCLEOTIDE SEQUENCE [LARGE SCALE GENOMIC DNA]</scope>
    <source>
        <strain evidence="4">JC673</strain>
    </source>
</reference>
<dbReference type="EMBL" id="JAXBLV010000056">
    <property type="protein sequence ID" value="MDY3558841.1"/>
    <property type="molecule type" value="Genomic_DNA"/>
</dbReference>
<feature type="domain" description="Flavodoxin-like" evidence="2">
    <location>
        <begin position="4"/>
        <end position="192"/>
    </location>
</feature>
<dbReference type="SUPFAM" id="SSF52218">
    <property type="entry name" value="Flavoproteins"/>
    <property type="match status" value="1"/>
</dbReference>
<comment type="cofactor">
    <cofactor evidence="1">
        <name>FMN</name>
        <dbReference type="ChEBI" id="CHEBI:58210"/>
    </cofactor>
</comment>
<dbReference type="PROSITE" id="PS00201">
    <property type="entry name" value="FLAVODOXIN"/>
    <property type="match status" value="1"/>
</dbReference>
<evidence type="ECO:0000256" key="1">
    <source>
        <dbReference type="ARBA" id="ARBA00001917"/>
    </source>
</evidence>
<gene>
    <name evidence="3" type="ORF">R5W23_005998</name>
</gene>
<dbReference type="Proteomes" id="UP001272242">
    <property type="component" value="Unassembled WGS sequence"/>
</dbReference>
<evidence type="ECO:0000313" key="3">
    <source>
        <dbReference type="EMBL" id="MDY3558841.1"/>
    </source>
</evidence>
<dbReference type="InterPro" id="IPR001226">
    <property type="entry name" value="Flavodoxin_CS"/>
</dbReference>
<dbReference type="InterPro" id="IPR005025">
    <property type="entry name" value="FMN_Rdtase-like_dom"/>
</dbReference>
<evidence type="ECO:0000259" key="2">
    <source>
        <dbReference type="PROSITE" id="PS50902"/>
    </source>
</evidence>